<evidence type="ECO:0000256" key="5">
    <source>
        <dbReference type="ARBA" id="ARBA00022777"/>
    </source>
</evidence>
<dbReference type="PANTHER" id="PTHR43289:SF6">
    <property type="entry name" value="SERINE_THREONINE-PROTEIN KINASE NEKL-3"/>
    <property type="match status" value="1"/>
</dbReference>
<keyword evidence="9" id="KW-1133">Transmembrane helix</keyword>
<dbReference type="SMART" id="SM00220">
    <property type="entry name" value="S_TKc"/>
    <property type="match status" value="1"/>
</dbReference>
<evidence type="ECO:0000313" key="11">
    <source>
        <dbReference type="EMBL" id="KAA2258820.1"/>
    </source>
</evidence>
<evidence type="ECO:0000259" key="10">
    <source>
        <dbReference type="PROSITE" id="PS50011"/>
    </source>
</evidence>
<feature type="transmembrane region" description="Helical" evidence="9">
    <location>
        <begin position="341"/>
        <end position="362"/>
    </location>
</feature>
<evidence type="ECO:0000256" key="7">
    <source>
        <dbReference type="PROSITE-ProRule" id="PRU10141"/>
    </source>
</evidence>
<evidence type="ECO:0000256" key="2">
    <source>
        <dbReference type="ARBA" id="ARBA00022527"/>
    </source>
</evidence>
<dbReference type="GO" id="GO:0005524">
    <property type="term" value="F:ATP binding"/>
    <property type="evidence" value="ECO:0007669"/>
    <property type="project" value="UniProtKB-UniRule"/>
</dbReference>
<dbReference type="AlphaFoldDB" id="A0A5B2X6H1"/>
<dbReference type="Proteomes" id="UP000323454">
    <property type="component" value="Unassembled WGS sequence"/>
</dbReference>
<dbReference type="EMBL" id="VUOB01000041">
    <property type="protein sequence ID" value="KAA2258820.1"/>
    <property type="molecule type" value="Genomic_DNA"/>
</dbReference>
<feature type="compositionally biased region" description="Low complexity" evidence="8">
    <location>
        <begin position="377"/>
        <end position="394"/>
    </location>
</feature>
<evidence type="ECO:0000256" key="8">
    <source>
        <dbReference type="SAM" id="MobiDB-lite"/>
    </source>
</evidence>
<dbReference type="PROSITE" id="PS00107">
    <property type="entry name" value="PROTEIN_KINASE_ATP"/>
    <property type="match status" value="1"/>
</dbReference>
<evidence type="ECO:0000256" key="1">
    <source>
        <dbReference type="ARBA" id="ARBA00012513"/>
    </source>
</evidence>
<dbReference type="Gene3D" id="1.10.510.10">
    <property type="entry name" value="Transferase(Phosphotransferase) domain 1"/>
    <property type="match status" value="1"/>
</dbReference>
<dbReference type="PROSITE" id="PS00108">
    <property type="entry name" value="PROTEIN_KINASE_ST"/>
    <property type="match status" value="1"/>
</dbReference>
<dbReference type="SUPFAM" id="SSF56112">
    <property type="entry name" value="Protein kinase-like (PK-like)"/>
    <property type="match status" value="1"/>
</dbReference>
<dbReference type="Gene3D" id="3.30.200.20">
    <property type="entry name" value="Phosphorylase Kinase, domain 1"/>
    <property type="match status" value="1"/>
</dbReference>
<evidence type="ECO:0000256" key="6">
    <source>
        <dbReference type="ARBA" id="ARBA00022840"/>
    </source>
</evidence>
<name>A0A5B2X6H1_9PSEU</name>
<dbReference type="OrthoDB" id="9762169at2"/>
<dbReference type="InterPro" id="IPR000719">
    <property type="entry name" value="Prot_kinase_dom"/>
</dbReference>
<evidence type="ECO:0000256" key="4">
    <source>
        <dbReference type="ARBA" id="ARBA00022741"/>
    </source>
</evidence>
<dbReference type="InterPro" id="IPR008271">
    <property type="entry name" value="Ser/Thr_kinase_AS"/>
</dbReference>
<dbReference type="PANTHER" id="PTHR43289">
    <property type="entry name" value="MITOGEN-ACTIVATED PROTEIN KINASE KINASE KINASE 20-RELATED"/>
    <property type="match status" value="1"/>
</dbReference>
<dbReference type="Pfam" id="PF12079">
    <property type="entry name" value="DUF3558"/>
    <property type="match status" value="1"/>
</dbReference>
<evidence type="ECO:0000256" key="9">
    <source>
        <dbReference type="SAM" id="Phobius"/>
    </source>
</evidence>
<dbReference type="GO" id="GO:0004674">
    <property type="term" value="F:protein serine/threonine kinase activity"/>
    <property type="evidence" value="ECO:0007669"/>
    <property type="project" value="UniProtKB-KW"/>
</dbReference>
<reference evidence="11 12" key="1">
    <citation type="submission" date="2019-09" db="EMBL/GenBank/DDBJ databases">
        <title>Goodfellowia gen. nov., a new genus of the Pseudonocardineae related to Actinoalloteichus, containing Goodfellowia coeruleoviolacea gen. nov., comb. nov. gen. nov., comb. nov.</title>
        <authorList>
            <person name="Labeda D."/>
        </authorList>
    </citation>
    <scope>NUCLEOTIDE SEQUENCE [LARGE SCALE GENOMIC DNA]</scope>
    <source>
        <strain evidence="11 12">AN110305</strain>
    </source>
</reference>
<accession>A0A5B2X6H1</accession>
<protein>
    <recommendedName>
        <fullName evidence="1">non-specific serine/threonine protein kinase</fullName>
        <ecNumber evidence="1">2.7.11.1</ecNumber>
    </recommendedName>
</protein>
<sequence>MGHGPPATYPADLRAFRISSFRRRPGIVAAEPQPGRLISGRYRIVEKLGSGGFGRVWKARDETLHIDVAIKEVWLPQAMSPAEQADRLARAEREARNAARLRDHPGIVTVHDVVVEDGVPWTIMQLVSGSSLAEYLDGTGPLSVDQATRVAKGLLNALGAAHDAGIVHRDIKPANVMLASNGEVLLTDFGIAVHQADTALTATGALIGSVEYLAPERAKGNEGQAASDLFSLGVTLYQALEGSSPFRRGTSTGSLAAILFEQAPPPQRAGWLAPVIAGLLEKDPNRRMTVGQALALIEPSGAVTEQVLAVPPRRDGHGPAPTRIDLGASSPPKPAGRRRPAIVAVAALLGAALVIGLVAWLGPWHDAAPDATNHGASDTTTSETSPTTSTTDTSAVAGLQDPCDLVTTKLEERFALQTNQSHANDNDKRRRCDWWTTDEGKTPYYYFAGVQIYAIPYEPEPSAHPVQFEGVTGQEYVKQPDATGGSMYCFVQWPTSYGFVSVTMDIGTNKADREQLCKSTEQLANAIFPTVRR</sequence>
<keyword evidence="9" id="KW-0472">Membrane</keyword>
<dbReference type="InterPro" id="IPR024520">
    <property type="entry name" value="DUF3558"/>
</dbReference>
<organism evidence="11 12">
    <name type="scientific">Solihabitans fulvus</name>
    <dbReference type="NCBI Taxonomy" id="1892852"/>
    <lineage>
        <taxon>Bacteria</taxon>
        <taxon>Bacillati</taxon>
        <taxon>Actinomycetota</taxon>
        <taxon>Actinomycetes</taxon>
        <taxon>Pseudonocardiales</taxon>
        <taxon>Pseudonocardiaceae</taxon>
        <taxon>Solihabitans</taxon>
    </lineage>
</organism>
<dbReference type="InterPro" id="IPR017441">
    <property type="entry name" value="Protein_kinase_ATP_BS"/>
</dbReference>
<reference evidence="11 12" key="2">
    <citation type="submission" date="2019-09" db="EMBL/GenBank/DDBJ databases">
        <authorList>
            <person name="Jin C."/>
        </authorList>
    </citation>
    <scope>NUCLEOTIDE SEQUENCE [LARGE SCALE GENOMIC DNA]</scope>
    <source>
        <strain evidence="11 12">AN110305</strain>
    </source>
</reference>
<keyword evidence="6 7" id="KW-0067">ATP-binding</keyword>
<comment type="caution">
    <text evidence="11">The sequence shown here is derived from an EMBL/GenBank/DDBJ whole genome shotgun (WGS) entry which is preliminary data.</text>
</comment>
<evidence type="ECO:0000256" key="3">
    <source>
        <dbReference type="ARBA" id="ARBA00022679"/>
    </source>
</evidence>
<feature type="region of interest" description="Disordered" evidence="8">
    <location>
        <begin position="311"/>
        <end position="337"/>
    </location>
</feature>
<feature type="region of interest" description="Disordered" evidence="8">
    <location>
        <begin position="371"/>
        <end position="396"/>
    </location>
</feature>
<dbReference type="CDD" id="cd14014">
    <property type="entry name" value="STKc_PknB_like"/>
    <property type="match status" value="1"/>
</dbReference>
<dbReference type="Pfam" id="PF00069">
    <property type="entry name" value="Pkinase"/>
    <property type="match status" value="1"/>
</dbReference>
<feature type="binding site" evidence="7">
    <location>
        <position position="71"/>
    </location>
    <ligand>
        <name>ATP</name>
        <dbReference type="ChEBI" id="CHEBI:30616"/>
    </ligand>
</feature>
<dbReference type="PROSITE" id="PS50011">
    <property type="entry name" value="PROTEIN_KINASE_DOM"/>
    <property type="match status" value="1"/>
</dbReference>
<keyword evidence="4 7" id="KW-0547">Nucleotide-binding</keyword>
<proteinExistence type="predicted"/>
<dbReference type="EC" id="2.7.11.1" evidence="1"/>
<keyword evidence="2 11" id="KW-0723">Serine/threonine-protein kinase</keyword>
<feature type="domain" description="Protein kinase" evidence="10">
    <location>
        <begin position="42"/>
        <end position="308"/>
    </location>
</feature>
<keyword evidence="3" id="KW-0808">Transferase</keyword>
<keyword evidence="9" id="KW-0812">Transmembrane</keyword>
<keyword evidence="12" id="KW-1185">Reference proteome</keyword>
<dbReference type="InterPro" id="IPR011009">
    <property type="entry name" value="Kinase-like_dom_sf"/>
</dbReference>
<evidence type="ECO:0000313" key="12">
    <source>
        <dbReference type="Proteomes" id="UP000323454"/>
    </source>
</evidence>
<keyword evidence="5 11" id="KW-0418">Kinase</keyword>
<gene>
    <name evidence="11" type="ORF">F0L68_23650</name>
</gene>